<gene>
    <name evidence="3" type="ORF">FB555_001440</name>
</gene>
<name>A0A7W3PPC8_9MICO</name>
<evidence type="ECO:0000256" key="1">
    <source>
        <dbReference type="SAM" id="Phobius"/>
    </source>
</evidence>
<comment type="caution">
    <text evidence="3">The sequence shown here is derived from an EMBL/GenBank/DDBJ whole genome shotgun (WGS) entry which is preliminary data.</text>
</comment>
<evidence type="ECO:0000259" key="2">
    <source>
        <dbReference type="Pfam" id="PF12089"/>
    </source>
</evidence>
<sequence length="138" mass="14661">MSNTLKRLSSKIPKPSKGPELKQVRLKLVYIDFLSALKLSFLLGLAQAIVVIVASFLLYMVFVQTGIFDRANTVAGQVLGGQQFNIKDVISVGSVLGFSTLVAGINLVIITVLGAVCAIIYNMSAKIVGGLSVGFTNQ</sequence>
<keyword evidence="1" id="KW-1133">Transmembrane helix</keyword>
<accession>A0A7W3PPC8</accession>
<feature type="transmembrane region" description="Helical" evidence="1">
    <location>
        <begin position="95"/>
        <end position="121"/>
    </location>
</feature>
<feature type="domain" description="DUF3566" evidence="2">
    <location>
        <begin position="22"/>
        <end position="136"/>
    </location>
</feature>
<evidence type="ECO:0000313" key="4">
    <source>
        <dbReference type="Proteomes" id="UP000524237"/>
    </source>
</evidence>
<evidence type="ECO:0000313" key="3">
    <source>
        <dbReference type="EMBL" id="MBA8829335.1"/>
    </source>
</evidence>
<organism evidence="3 4">
    <name type="scientific">Alpinimonas psychrophila</name>
    <dbReference type="NCBI Taxonomy" id="748908"/>
    <lineage>
        <taxon>Bacteria</taxon>
        <taxon>Bacillati</taxon>
        <taxon>Actinomycetota</taxon>
        <taxon>Actinomycetes</taxon>
        <taxon>Micrococcales</taxon>
        <taxon>Microbacteriaceae</taxon>
        <taxon>Alpinimonas</taxon>
    </lineage>
</organism>
<dbReference type="RefSeq" id="WP_182484777.1">
    <property type="nucleotide sequence ID" value="NZ_JACGWU010000004.1"/>
</dbReference>
<proteinExistence type="predicted"/>
<feature type="transmembrane region" description="Helical" evidence="1">
    <location>
        <begin position="41"/>
        <end position="62"/>
    </location>
</feature>
<keyword evidence="4" id="KW-1185">Reference proteome</keyword>
<dbReference type="Pfam" id="PF12089">
    <property type="entry name" value="DUF3566"/>
    <property type="match status" value="1"/>
</dbReference>
<reference evidence="3 4" key="1">
    <citation type="submission" date="2020-07" db="EMBL/GenBank/DDBJ databases">
        <title>Sequencing the genomes of 1000 actinobacteria strains.</title>
        <authorList>
            <person name="Klenk H.-P."/>
        </authorList>
    </citation>
    <scope>NUCLEOTIDE SEQUENCE [LARGE SCALE GENOMIC DNA]</scope>
    <source>
        <strain evidence="3 4">DSM 23737</strain>
    </source>
</reference>
<dbReference type="Proteomes" id="UP000524237">
    <property type="component" value="Unassembled WGS sequence"/>
</dbReference>
<dbReference type="EMBL" id="JACGWU010000004">
    <property type="protein sequence ID" value="MBA8829335.1"/>
    <property type="molecule type" value="Genomic_DNA"/>
</dbReference>
<dbReference type="AlphaFoldDB" id="A0A7W3PPC8"/>
<protein>
    <submittedName>
        <fullName evidence="3">Putative membrane protein</fullName>
    </submittedName>
</protein>
<keyword evidence="1" id="KW-0472">Membrane</keyword>
<dbReference type="InterPro" id="IPR021949">
    <property type="entry name" value="DUF3566_TM"/>
</dbReference>
<keyword evidence="1" id="KW-0812">Transmembrane</keyword>